<dbReference type="PROSITE" id="PS51371">
    <property type="entry name" value="CBS"/>
    <property type="match status" value="1"/>
</dbReference>
<dbReference type="EMBL" id="CP044205">
    <property type="protein sequence ID" value="QFY42837.1"/>
    <property type="molecule type" value="Genomic_DNA"/>
</dbReference>
<dbReference type="GO" id="GO:0016791">
    <property type="term" value="F:phosphatase activity"/>
    <property type="evidence" value="ECO:0007669"/>
    <property type="project" value="TreeGrafter"/>
</dbReference>
<dbReference type="Proteomes" id="UP000325755">
    <property type="component" value="Chromosome"/>
</dbReference>
<reference evidence="4 5" key="1">
    <citation type="submission" date="2019-09" db="EMBL/GenBank/DDBJ databases">
        <title>Ecophysiology of the spiral-shaped methanotroph Methylospira mobilis as revealed by the complete genome sequence.</title>
        <authorList>
            <person name="Oshkin I.Y."/>
            <person name="Dedysh S.N."/>
            <person name="Miroshnikov K."/>
            <person name="Danilova O.V."/>
            <person name="Hakobyan A."/>
            <person name="Liesack W."/>
        </authorList>
    </citation>
    <scope>NUCLEOTIDE SEQUENCE [LARGE SCALE GENOMIC DNA]</scope>
    <source>
        <strain evidence="4 5">Shm1</strain>
    </source>
</reference>
<evidence type="ECO:0000256" key="2">
    <source>
        <dbReference type="PROSITE-ProRule" id="PRU00703"/>
    </source>
</evidence>
<evidence type="ECO:0000256" key="1">
    <source>
        <dbReference type="ARBA" id="ARBA00022801"/>
    </source>
</evidence>
<dbReference type="Pfam" id="PF07228">
    <property type="entry name" value="SpoIIE"/>
    <property type="match status" value="1"/>
</dbReference>
<dbReference type="AlphaFoldDB" id="A0A5Q0BL44"/>
<dbReference type="Pfam" id="PF00571">
    <property type="entry name" value="CBS"/>
    <property type="match status" value="1"/>
</dbReference>
<evidence type="ECO:0000313" key="4">
    <source>
        <dbReference type="EMBL" id="QFY42837.1"/>
    </source>
</evidence>
<sequence length="421" mass="47297">MSTHAEINVETKPKQFESSGHVARNLLREIPVLSPQHSNSHVHGLLHGLSSDAVCLPVVEDGRPLGLINRNVFTTGMARPFAHDLFAKKSCHTFMNAEPIVVNQHTSIEELSHKMVGNGRSNLNDGFIITDDDGKYMGVGTGEDLIKLVVELQAEKNRVIMDSIHYASTIQRSFLRPSDEDMASVLDDYFMHWEPRDKVGGDYYFCEKFEDGFFLALIDCTGHGVPGAFMTLIVASFLGHILREHDRRDPATLLAVMNKKLKVALRQLKKHEWEMDGGLEGEGQSDDGMDTAFCWIEPGKMTYAGAKTPIFFMDEGASEVQSIEGDRKGVGYIETPMDNTWTNREIDLPGGRCIYLTTDGVIDQIGQDKRIAFGKRRLSDLIKQNHHKAMPSQRDAVLQAFYAWQGTQRRRDDVCFFGFRA</sequence>
<dbReference type="InterPro" id="IPR001932">
    <property type="entry name" value="PPM-type_phosphatase-like_dom"/>
</dbReference>
<keyword evidence="2" id="KW-0129">CBS domain</keyword>
<evidence type="ECO:0000259" key="3">
    <source>
        <dbReference type="PROSITE" id="PS51371"/>
    </source>
</evidence>
<dbReference type="InterPro" id="IPR000644">
    <property type="entry name" value="CBS_dom"/>
</dbReference>
<dbReference type="PANTHER" id="PTHR43156:SF9">
    <property type="entry name" value="HAMP DOMAIN-CONTAINING PROTEIN"/>
    <property type="match status" value="1"/>
</dbReference>
<dbReference type="InParanoid" id="A0A5Q0BL44"/>
<dbReference type="InterPro" id="IPR046342">
    <property type="entry name" value="CBS_dom_sf"/>
</dbReference>
<dbReference type="OrthoDB" id="5496380at2"/>
<dbReference type="SUPFAM" id="SSF54631">
    <property type="entry name" value="CBS-domain pair"/>
    <property type="match status" value="1"/>
</dbReference>
<dbReference type="RefSeq" id="WP_153248829.1">
    <property type="nucleotide sequence ID" value="NZ_CP044205.1"/>
</dbReference>
<name>A0A5Q0BL44_9GAMM</name>
<gene>
    <name evidence="4" type="ORF">F6R98_09585</name>
</gene>
<dbReference type="Gene3D" id="3.60.40.10">
    <property type="entry name" value="PPM-type phosphatase domain"/>
    <property type="match status" value="1"/>
</dbReference>
<keyword evidence="1" id="KW-0378">Hydrolase</keyword>
<feature type="domain" description="CBS" evidence="3">
    <location>
        <begin position="95"/>
        <end position="155"/>
    </location>
</feature>
<dbReference type="CDD" id="cd04598">
    <property type="entry name" value="CBS_pair_GGDEF_EAL"/>
    <property type="match status" value="1"/>
</dbReference>
<proteinExistence type="predicted"/>
<dbReference type="KEGG" id="mmob:F6R98_09585"/>
<dbReference type="Gene3D" id="3.10.580.10">
    <property type="entry name" value="CBS-domain"/>
    <property type="match status" value="1"/>
</dbReference>
<evidence type="ECO:0000313" key="5">
    <source>
        <dbReference type="Proteomes" id="UP000325755"/>
    </source>
</evidence>
<dbReference type="InterPro" id="IPR036457">
    <property type="entry name" value="PPM-type-like_dom_sf"/>
</dbReference>
<dbReference type="PANTHER" id="PTHR43156">
    <property type="entry name" value="STAGE II SPORULATION PROTEIN E-RELATED"/>
    <property type="match status" value="1"/>
</dbReference>
<organism evidence="4 5">
    <name type="scientific">Candidatus Methylospira mobilis</name>
    <dbReference type="NCBI Taxonomy" id="1808979"/>
    <lineage>
        <taxon>Bacteria</taxon>
        <taxon>Pseudomonadati</taxon>
        <taxon>Pseudomonadota</taxon>
        <taxon>Gammaproteobacteria</taxon>
        <taxon>Methylococcales</taxon>
        <taxon>Methylococcaceae</taxon>
        <taxon>Candidatus Methylospira</taxon>
    </lineage>
</organism>
<dbReference type="InterPro" id="IPR052016">
    <property type="entry name" value="Bact_Sigma-Reg"/>
</dbReference>
<keyword evidence="5" id="KW-1185">Reference proteome</keyword>
<protein>
    <submittedName>
        <fullName evidence="4">SpoIIE family protein phosphatase</fullName>
    </submittedName>
</protein>
<accession>A0A5Q0BL44</accession>